<dbReference type="Proteomes" id="UP000501690">
    <property type="component" value="Linkage Group LG9"/>
</dbReference>
<reference evidence="1 2" key="1">
    <citation type="submission" date="2019-04" db="EMBL/GenBank/DDBJ databases">
        <title>An improved genome assembly and genetic linkage map for asparagus bean, Vigna unguiculata ssp. sesquipedialis.</title>
        <authorList>
            <person name="Xia Q."/>
            <person name="Zhang R."/>
            <person name="Dong Y."/>
        </authorList>
    </citation>
    <scope>NUCLEOTIDE SEQUENCE [LARGE SCALE GENOMIC DNA]</scope>
    <source>
        <tissue evidence="1">Leaf</tissue>
    </source>
</reference>
<protein>
    <submittedName>
        <fullName evidence="1">Uncharacterized protein</fullName>
    </submittedName>
</protein>
<sequence>MGYMFPKLTHLTKRRREVKEEWSLSSFSPSFSASFSLSFSVVLQPFILCGVVPHIFARSWWSLEVHSFKEVLHVSSSK</sequence>
<dbReference type="EMBL" id="CP039353">
    <property type="protein sequence ID" value="QCE07870.1"/>
    <property type="molecule type" value="Genomic_DNA"/>
</dbReference>
<name>A0A4D6N241_VIGUN</name>
<dbReference type="AlphaFoldDB" id="A0A4D6N241"/>
<proteinExistence type="predicted"/>
<organism evidence="1 2">
    <name type="scientific">Vigna unguiculata</name>
    <name type="common">Cowpea</name>
    <dbReference type="NCBI Taxonomy" id="3917"/>
    <lineage>
        <taxon>Eukaryota</taxon>
        <taxon>Viridiplantae</taxon>
        <taxon>Streptophyta</taxon>
        <taxon>Embryophyta</taxon>
        <taxon>Tracheophyta</taxon>
        <taxon>Spermatophyta</taxon>
        <taxon>Magnoliopsida</taxon>
        <taxon>eudicotyledons</taxon>
        <taxon>Gunneridae</taxon>
        <taxon>Pentapetalae</taxon>
        <taxon>rosids</taxon>
        <taxon>fabids</taxon>
        <taxon>Fabales</taxon>
        <taxon>Fabaceae</taxon>
        <taxon>Papilionoideae</taxon>
        <taxon>50 kb inversion clade</taxon>
        <taxon>NPAAA clade</taxon>
        <taxon>indigoferoid/millettioid clade</taxon>
        <taxon>Phaseoleae</taxon>
        <taxon>Vigna</taxon>
    </lineage>
</organism>
<accession>A0A4D6N241</accession>
<keyword evidence="2" id="KW-1185">Reference proteome</keyword>
<evidence type="ECO:0000313" key="2">
    <source>
        <dbReference type="Proteomes" id="UP000501690"/>
    </source>
</evidence>
<evidence type="ECO:0000313" key="1">
    <source>
        <dbReference type="EMBL" id="QCE07870.1"/>
    </source>
</evidence>
<gene>
    <name evidence="1" type="ORF">DEO72_LG9g2891</name>
</gene>